<reference evidence="1 2" key="1">
    <citation type="submission" date="2018-08" db="EMBL/GenBank/DDBJ databases">
        <title>A genome reference for cultivated species of the human gut microbiota.</title>
        <authorList>
            <person name="Zou Y."/>
            <person name="Xue W."/>
            <person name="Luo G."/>
        </authorList>
    </citation>
    <scope>NUCLEOTIDE SEQUENCE [LARGE SCALE GENOMIC DNA]</scope>
    <source>
        <strain evidence="1 2">AF19-21</strain>
    </source>
</reference>
<gene>
    <name evidence="1" type="ORF">DWX41_22785</name>
</gene>
<protein>
    <submittedName>
        <fullName evidence="1">Uncharacterized protein</fullName>
    </submittedName>
</protein>
<name>A0A3E2WBB2_9FIRM</name>
<evidence type="ECO:0000313" key="2">
    <source>
        <dbReference type="Proteomes" id="UP000261111"/>
    </source>
</evidence>
<dbReference type="EMBL" id="QVIA01000054">
    <property type="protein sequence ID" value="RGC22800.1"/>
    <property type="molecule type" value="Genomic_DNA"/>
</dbReference>
<dbReference type="AlphaFoldDB" id="A0A3E2WBB2"/>
<comment type="caution">
    <text evidence="1">The sequence shown here is derived from an EMBL/GenBank/DDBJ whole genome shotgun (WGS) entry which is preliminary data.</text>
</comment>
<accession>A0A3E2WBB2</accession>
<proteinExistence type="predicted"/>
<dbReference type="Proteomes" id="UP000261111">
    <property type="component" value="Unassembled WGS sequence"/>
</dbReference>
<sequence>MLSIFNFSTDYATDNSMNLVKVGAYKALLRSEIQTLPINYFDVFESLKYSITKMYVFSYQILSESLHRPIEDYMKGCGDYGAIFCSRPTSYRIIYNDIWPEDVKNWVLLSLYACAELDMVPINGLVKYSEDMDDAVNNFVYHFLSPDPVLKECGIYSAKDIAASCCMPLKNAVAKSRHLKRTRRDDDTLFDICLTYNFSSFIDSHK</sequence>
<evidence type="ECO:0000313" key="1">
    <source>
        <dbReference type="EMBL" id="RGC22800.1"/>
    </source>
</evidence>
<dbReference type="RefSeq" id="WP_025654736.1">
    <property type="nucleotide sequence ID" value="NZ_QVIA01000054.1"/>
</dbReference>
<organism evidence="1 2">
    <name type="scientific">Hungatella hathewayi</name>
    <dbReference type="NCBI Taxonomy" id="154046"/>
    <lineage>
        <taxon>Bacteria</taxon>
        <taxon>Bacillati</taxon>
        <taxon>Bacillota</taxon>
        <taxon>Clostridia</taxon>
        <taxon>Lachnospirales</taxon>
        <taxon>Lachnospiraceae</taxon>
        <taxon>Hungatella</taxon>
    </lineage>
</organism>